<evidence type="ECO:0000259" key="1">
    <source>
        <dbReference type="SMART" id="SM00849"/>
    </source>
</evidence>
<dbReference type="SMART" id="SM00849">
    <property type="entry name" value="Lactamase_B"/>
    <property type="match status" value="1"/>
</dbReference>
<dbReference type="EMBL" id="DWYS01000067">
    <property type="protein sequence ID" value="HJB07340.1"/>
    <property type="molecule type" value="Genomic_DNA"/>
</dbReference>
<dbReference type="Pfam" id="PF00753">
    <property type="entry name" value="Lactamase_B"/>
    <property type="match status" value="1"/>
</dbReference>
<reference evidence="2" key="2">
    <citation type="submission" date="2021-04" db="EMBL/GenBank/DDBJ databases">
        <authorList>
            <person name="Gilroy R."/>
        </authorList>
    </citation>
    <scope>NUCLEOTIDE SEQUENCE</scope>
    <source>
        <strain evidence="2">CHK188-4685</strain>
    </source>
</reference>
<sequence length="308" mass="35129">MSLVQAKMILGNTGCLFLPGICIPFYRITEKEWILLDCGPSSQRENLLGFFRDNGIEVRAVLVSHAHYDHVENCSCLQERYGARIVMTAFDAGMTHDALALKACFYSHTVQDNEVYCGQMVCRADQILSPGAKEAEVCGVIFKLFPLPGHAASHMGIETPDGVMYLADSLFGPRELEWEKLFYMLDWTRALETMEWIRKLPYKDKAYVLAHQGIVREEIASLAEKNLRQMKEGLEEMRNLCQGENTLEELAGKVARAKNTSVKTVEKARLLERLVRSMAEYWLEQGELNVRLRDGILVYVRREEKNNV</sequence>
<dbReference type="Gene3D" id="3.60.15.10">
    <property type="entry name" value="Ribonuclease Z/Hydroxyacylglutathione hydrolase-like"/>
    <property type="match status" value="1"/>
</dbReference>
<name>A0A9D2RKI1_9FIRM</name>
<evidence type="ECO:0000313" key="3">
    <source>
        <dbReference type="Proteomes" id="UP000886804"/>
    </source>
</evidence>
<dbReference type="SUPFAM" id="SSF56281">
    <property type="entry name" value="Metallo-hydrolase/oxidoreductase"/>
    <property type="match status" value="1"/>
</dbReference>
<protein>
    <submittedName>
        <fullName evidence="2">MBL fold metallo-hydrolase</fullName>
    </submittedName>
</protein>
<dbReference type="InterPro" id="IPR036866">
    <property type="entry name" value="RibonucZ/Hydroxyglut_hydro"/>
</dbReference>
<gene>
    <name evidence="2" type="ORF">H9716_05675</name>
</gene>
<reference evidence="2" key="1">
    <citation type="journal article" date="2021" name="PeerJ">
        <title>Extensive microbial diversity within the chicken gut microbiome revealed by metagenomics and culture.</title>
        <authorList>
            <person name="Gilroy R."/>
            <person name="Ravi A."/>
            <person name="Getino M."/>
            <person name="Pursley I."/>
            <person name="Horton D.L."/>
            <person name="Alikhan N.F."/>
            <person name="Baker D."/>
            <person name="Gharbi K."/>
            <person name="Hall N."/>
            <person name="Watson M."/>
            <person name="Adriaenssens E.M."/>
            <person name="Foster-Nyarko E."/>
            <person name="Jarju S."/>
            <person name="Secka A."/>
            <person name="Antonio M."/>
            <person name="Oren A."/>
            <person name="Chaudhuri R.R."/>
            <person name="La Ragione R."/>
            <person name="Hildebrand F."/>
            <person name="Pallen M.J."/>
        </authorList>
    </citation>
    <scope>NUCLEOTIDE SEQUENCE</scope>
    <source>
        <strain evidence="2">CHK188-4685</strain>
    </source>
</reference>
<feature type="domain" description="Metallo-beta-lactamase" evidence="1">
    <location>
        <begin position="22"/>
        <end position="211"/>
    </location>
</feature>
<proteinExistence type="predicted"/>
<dbReference type="InterPro" id="IPR001279">
    <property type="entry name" value="Metallo-B-lactamas"/>
</dbReference>
<accession>A0A9D2RKI1</accession>
<comment type="caution">
    <text evidence="2">The sequence shown here is derived from an EMBL/GenBank/DDBJ whole genome shotgun (WGS) entry which is preliminary data.</text>
</comment>
<organism evidence="2 3">
    <name type="scientific">Candidatus Enterocloster faecavium</name>
    <dbReference type="NCBI Taxonomy" id="2838560"/>
    <lineage>
        <taxon>Bacteria</taxon>
        <taxon>Bacillati</taxon>
        <taxon>Bacillota</taxon>
        <taxon>Clostridia</taxon>
        <taxon>Lachnospirales</taxon>
        <taxon>Lachnospiraceae</taxon>
        <taxon>Enterocloster</taxon>
    </lineage>
</organism>
<dbReference type="Proteomes" id="UP000886804">
    <property type="component" value="Unassembled WGS sequence"/>
</dbReference>
<dbReference type="AlphaFoldDB" id="A0A9D2RKI1"/>
<evidence type="ECO:0000313" key="2">
    <source>
        <dbReference type="EMBL" id="HJB07340.1"/>
    </source>
</evidence>